<reference evidence="18" key="1">
    <citation type="submission" date="2025-08" db="UniProtKB">
        <authorList>
            <consortium name="RefSeq"/>
        </authorList>
    </citation>
    <scope>IDENTIFICATION</scope>
</reference>
<dbReference type="InterPro" id="IPR009448">
    <property type="entry name" value="UDP-g_GGtrans"/>
</dbReference>
<feature type="domain" description="UDP-glucose:glycoprotein glucosyltransferase thioredoxin-like" evidence="15">
    <location>
        <begin position="386"/>
        <end position="570"/>
    </location>
</feature>
<dbReference type="FunFam" id="3.90.550.10:FF:000004">
    <property type="entry name" value="UDP-glucose glycoprotein glucosyltransferase 1"/>
    <property type="match status" value="1"/>
</dbReference>
<dbReference type="InterPro" id="IPR040497">
    <property type="entry name" value="Glyco_transf_24"/>
</dbReference>
<feature type="domain" description="Glucosyltransferase 24 catalytic" evidence="16">
    <location>
        <begin position="880"/>
        <end position="1146"/>
    </location>
</feature>
<evidence type="ECO:0000256" key="3">
    <source>
        <dbReference type="ARBA" id="ARBA00004922"/>
    </source>
</evidence>
<dbReference type="GO" id="GO:0051082">
    <property type="term" value="F:unfolded protein binding"/>
    <property type="evidence" value="ECO:0007669"/>
    <property type="project" value="TreeGrafter"/>
</dbReference>
<dbReference type="Pfam" id="PF18404">
    <property type="entry name" value="Glyco_transf_24"/>
    <property type="match status" value="1"/>
</dbReference>
<sequence length="1183" mass="133928">MFRDLCHNFPSVARSLSSIKVEDDLSSAMERNKRYFQGYLNLEPTDTALFINGLYFDLEVSDLFVLLDSVKQETKLLEGLHDAGFSAETIQKMMKLDLNSKNSIYAVDIRDSAVQYVNDIESDPEYRTWPKSLKDMLRPTYPGMLRSVRRNMYHLTIVGDPASPEAQDMFKFAESFFTHRAPVRIGFVFAVNQDLQVNGLNDGGVAMLNAYNYIAQNKKPIDGLAFITEVYASQADGYIEAESVCKLFRSKYPDTELDSVFGSESEYDTGRLLAWDFINRTGIGGDSPSAMLNGVLLKRENLKGEVFEEAVLTEVMKQTPKIQKAIYKGELVEDDNVIDFLMTRENVMPRLNERILNAPDKDLTTFVSLVGRETDIDASSLAELSSADMGASFAAKLKYVGQAKLSPLSVWVVADLESERGREIFGQALEHLENSHDARFAFIYHNKDHKVGELVESALDSLRPTEATSFLTKLFRNWKEIESGSLRAEQLVKNDKLNLLGEEAVRKTVQLHAAFATTLRLAPESRAVIINGKLLGPLGEDEAFTAGDFNLLEKYSMSLYGSKLRDLVKNSDSAMRASSVLQKYAQNKVRHDIKYATDKHAVIDTPAKLPQQAAHEITAIVDPASRGAQKLSQVLILLQRVMNANVKVFFNSAQGQKELPLKTYYRFVAHAEPQFGPSGELSAPRAVFTGLPSKPVLTLAMATPENWLIGATRSLYDLDNIRMADVETRVNAEFELEHLLVEGHCFDAYSGSPPRGLEFTLGSPADPVMYDTIVMANLGYFQLKANPGIWFLRIRDGRSSELYDVTSTENTEKCGEEVAVLVTNFRSKVLKVRVQKKSGKANEELLVEDDGDEDGIWNSITSSLGGRSKGDKENEEEDVINVFSVATGHLYERLLRIMMLSVLKNTNTKVKFWFLKNYLSPSMKDILPFYAEKYGFEYQLVEYKWPRWLNQQTEKQRIIWGYKILFLDVLFPLSVKKIIFVDADQIVRADLKELRDLDLGGAPYGYTPFCESREDMDGFRFWKRGYWSQHLGSRRYHISALYVVDLKKFRRIAAGDRLRGQYQGLSQDPNSLSNLDQDLPNNMIHQVAIKSLPQEWLWCETWCDDASKPQAKTIDLCNNPKTKEPKLVAAARIVPEWTSYDEELKSLIDTFELRRAKPTTPGEKTHKERAESDRKDAVFHSEL</sequence>
<comment type="catalytic activity">
    <reaction evidence="11">
        <text>N(4)-(alpha-D-Man-(1-&gt;2)-alpha-D-Man-(1-&gt;2)-alpha-D-Man-(1-&gt;3)-[alpha-D-Man-(1-&gt;2)-alpha-D-Man-(1-&gt;3)-[alpha-D-Man-(1-&gt;2)-alpha-D-Man-(1-&gt;6)]-alpha-D-Man-(1-&gt;6)]-beta-D-Man-(1-&gt;4)-beta-D-GlcNAc-(1-&gt;4)-beta-D-GlcNAc)-L-asparaginyl-[protein] (N-glucan mannose isomer 9A1,2,3B1,2,3) + UDP-alpha-D-glucose = N(4)-(alpha-D-Glc-(1-&gt;3)-alpha-D-Man-(1-&gt;2)-alpha-D-Man-(1-&gt;2)-alpha-D-Man-(1-&gt;3)-[alpha-D-Man-(1-&gt;2)-alpha-D-Man-(1-&gt;3)-[alpha-D-Man-(1-&gt;2)-alpha-D-Man-(1-&gt;6)]-alpha-D-Man-(1-&gt;6)]-beta-D-Man-(1-&gt;4)-beta-D-GlcNAc-(1-&gt;4)-beta-D-GlcNAc)-L-asparaginyl-[protein] + UDP + H(+)</text>
        <dbReference type="Rhea" id="RHEA:61304"/>
        <dbReference type="Rhea" id="RHEA-COMP:14356"/>
        <dbReference type="Rhea" id="RHEA-COMP:14357"/>
        <dbReference type="ChEBI" id="CHEBI:15378"/>
        <dbReference type="ChEBI" id="CHEBI:58223"/>
        <dbReference type="ChEBI" id="CHEBI:58885"/>
        <dbReference type="ChEBI" id="CHEBI:59080"/>
        <dbReference type="ChEBI" id="CHEBI:139493"/>
    </reaction>
</comment>
<gene>
    <name evidence="18" type="primary">LOC100898240</name>
</gene>
<dbReference type="InterPro" id="IPR029044">
    <property type="entry name" value="Nucleotide-diphossugar_trans"/>
</dbReference>
<dbReference type="InterPro" id="IPR040692">
    <property type="entry name" value="UGGT_TRXL_3"/>
</dbReference>
<accession>A0AAJ7SGS8</accession>
<evidence type="ECO:0000259" key="13">
    <source>
        <dbReference type="Pfam" id="PF18401"/>
    </source>
</evidence>
<proteinExistence type="inferred from homology"/>
<evidence type="ECO:0000256" key="6">
    <source>
        <dbReference type="ARBA" id="ARBA00022679"/>
    </source>
</evidence>
<evidence type="ECO:0000259" key="16">
    <source>
        <dbReference type="Pfam" id="PF18404"/>
    </source>
</evidence>
<dbReference type="KEGG" id="goe:100898240"/>
<dbReference type="GeneID" id="100898240"/>
<dbReference type="CDD" id="cd06432">
    <property type="entry name" value="GT8_HUGT1_C_like"/>
    <property type="match status" value="1"/>
</dbReference>
<dbReference type="Pfam" id="PF06427">
    <property type="entry name" value="UDP-g_GGTase"/>
    <property type="match status" value="1"/>
</dbReference>
<evidence type="ECO:0000256" key="7">
    <source>
        <dbReference type="ARBA" id="ARBA00022729"/>
    </source>
</evidence>
<evidence type="ECO:0000313" key="18">
    <source>
        <dbReference type="RefSeq" id="XP_028968483.1"/>
    </source>
</evidence>
<evidence type="ECO:0000256" key="5">
    <source>
        <dbReference type="ARBA" id="ARBA00022676"/>
    </source>
</evidence>
<dbReference type="GO" id="GO:0018279">
    <property type="term" value="P:protein N-linked glycosylation via asparagine"/>
    <property type="evidence" value="ECO:0007669"/>
    <property type="project" value="TreeGrafter"/>
</dbReference>
<organism evidence="17 18">
    <name type="scientific">Galendromus occidentalis</name>
    <name type="common">western predatory mite</name>
    <dbReference type="NCBI Taxonomy" id="34638"/>
    <lineage>
        <taxon>Eukaryota</taxon>
        <taxon>Metazoa</taxon>
        <taxon>Ecdysozoa</taxon>
        <taxon>Arthropoda</taxon>
        <taxon>Chelicerata</taxon>
        <taxon>Arachnida</taxon>
        <taxon>Acari</taxon>
        <taxon>Parasitiformes</taxon>
        <taxon>Mesostigmata</taxon>
        <taxon>Gamasina</taxon>
        <taxon>Phytoseioidea</taxon>
        <taxon>Phytoseiidae</taxon>
        <taxon>Typhlodrominae</taxon>
        <taxon>Galendromus</taxon>
    </lineage>
</organism>
<evidence type="ECO:0000259" key="14">
    <source>
        <dbReference type="Pfam" id="PF18402"/>
    </source>
</evidence>
<dbReference type="InterPro" id="IPR040694">
    <property type="entry name" value="UGGT_TRXL_2"/>
</dbReference>
<keyword evidence="9" id="KW-0325">Glycoprotein</keyword>
<evidence type="ECO:0000256" key="10">
    <source>
        <dbReference type="ARBA" id="ARBA00045874"/>
    </source>
</evidence>
<evidence type="ECO:0000256" key="11">
    <source>
        <dbReference type="ARBA" id="ARBA00048456"/>
    </source>
</evidence>
<dbReference type="RefSeq" id="XP_028968483.1">
    <property type="nucleotide sequence ID" value="XM_029112650.1"/>
</dbReference>
<comment type="subcellular location">
    <subcellularLocation>
        <location evidence="2">Endoplasmic reticulum lumen</location>
    </subcellularLocation>
</comment>
<dbReference type="SUPFAM" id="SSF53448">
    <property type="entry name" value="Nucleotide-diphospho-sugar transferases"/>
    <property type="match status" value="1"/>
</dbReference>
<evidence type="ECO:0000256" key="4">
    <source>
        <dbReference type="ARBA" id="ARBA00006351"/>
    </source>
</evidence>
<keyword evidence="5" id="KW-0328">Glycosyltransferase</keyword>
<dbReference type="Proteomes" id="UP000694867">
    <property type="component" value="Unplaced"/>
</dbReference>
<keyword evidence="6" id="KW-0808">Transferase</keyword>
<keyword evidence="7" id="KW-0732">Signal</keyword>
<dbReference type="InterPro" id="IPR040525">
    <property type="entry name" value="UGGT_TRXL_4"/>
</dbReference>
<feature type="domain" description="UGGT thioredoxin-like" evidence="13">
    <location>
        <begin position="2"/>
        <end position="102"/>
    </location>
</feature>
<dbReference type="CTD" id="40055"/>
<keyword evidence="8" id="KW-0256">Endoplasmic reticulum</keyword>
<dbReference type="GO" id="GO:0036503">
    <property type="term" value="P:ERAD pathway"/>
    <property type="evidence" value="ECO:0007669"/>
    <property type="project" value="TreeGrafter"/>
</dbReference>
<comment type="similarity">
    <text evidence="4">Belongs to the glycosyltransferase 8 family.</text>
</comment>
<evidence type="ECO:0000256" key="1">
    <source>
        <dbReference type="ARBA" id="ARBA00001913"/>
    </source>
</evidence>
<feature type="region of interest" description="Disordered" evidence="12">
    <location>
        <begin position="1155"/>
        <end position="1183"/>
    </location>
</feature>
<feature type="compositionally biased region" description="Basic and acidic residues" evidence="12">
    <location>
        <begin position="1163"/>
        <end position="1183"/>
    </location>
</feature>
<evidence type="ECO:0000256" key="12">
    <source>
        <dbReference type="SAM" id="MobiDB-lite"/>
    </source>
</evidence>
<dbReference type="PANTHER" id="PTHR11226:SF0">
    <property type="entry name" value="UDP-GLUCOSE:GLYCOPROTEIN GLUCOSYLTRANSFERASE"/>
    <property type="match status" value="1"/>
</dbReference>
<evidence type="ECO:0000259" key="15">
    <source>
        <dbReference type="Pfam" id="PF18403"/>
    </source>
</evidence>
<comment type="function">
    <text evidence="10">Recognizes glycoproteins with minor folding defects. Reglucosylates single N-glycans near the misfolded part of the protein, thus providing quality control for protein folding in the endoplasmic reticulum. Reglucosylated proteins are recognized by calreticulin for recycling to the endoplasmic reticulum and refolding or degradation.</text>
</comment>
<feature type="domain" description="UGGT thioredoxin-like" evidence="14">
    <location>
        <begin position="107"/>
        <end position="355"/>
    </location>
</feature>
<dbReference type="Pfam" id="PF18403">
    <property type="entry name" value="Thioredoxin_15"/>
    <property type="match status" value="1"/>
</dbReference>
<evidence type="ECO:0000256" key="9">
    <source>
        <dbReference type="ARBA" id="ARBA00023180"/>
    </source>
</evidence>
<dbReference type="Pfam" id="PF18402">
    <property type="entry name" value="Thioredoxin_14"/>
    <property type="match status" value="1"/>
</dbReference>
<dbReference type="Gene3D" id="3.90.550.10">
    <property type="entry name" value="Spore Coat Polysaccharide Biosynthesis Protein SpsA, Chain A"/>
    <property type="match status" value="1"/>
</dbReference>
<evidence type="ECO:0000256" key="8">
    <source>
        <dbReference type="ARBA" id="ARBA00022824"/>
    </source>
</evidence>
<dbReference type="AlphaFoldDB" id="A0AAJ7SGS8"/>
<dbReference type="PANTHER" id="PTHR11226">
    <property type="entry name" value="UDP-GLUCOSE GLYCOPROTEIN:GLUCOSYLTRANSFERASE"/>
    <property type="match status" value="1"/>
</dbReference>
<protein>
    <submittedName>
        <fullName evidence="18">UDP-glucose:glycoprotein glucosyltransferase 1</fullName>
    </submittedName>
</protein>
<comment type="cofactor">
    <cofactor evidence="1">
        <name>Ca(2+)</name>
        <dbReference type="ChEBI" id="CHEBI:29108"/>
    </cofactor>
</comment>
<dbReference type="GO" id="GO:0003980">
    <property type="term" value="F:UDP-glucose:glycoprotein glucosyltransferase activity"/>
    <property type="evidence" value="ECO:0007669"/>
    <property type="project" value="InterPro"/>
</dbReference>
<evidence type="ECO:0000313" key="17">
    <source>
        <dbReference type="Proteomes" id="UP000694867"/>
    </source>
</evidence>
<dbReference type="GO" id="GO:0005788">
    <property type="term" value="C:endoplasmic reticulum lumen"/>
    <property type="evidence" value="ECO:0007669"/>
    <property type="project" value="UniProtKB-SubCell"/>
</dbReference>
<evidence type="ECO:0000256" key="2">
    <source>
        <dbReference type="ARBA" id="ARBA00004319"/>
    </source>
</evidence>
<name>A0AAJ7SGS8_9ACAR</name>
<dbReference type="Pfam" id="PF18401">
    <property type="entry name" value="Thioredoxin_13"/>
    <property type="match status" value="1"/>
</dbReference>
<comment type="pathway">
    <text evidence="3">Protein modification; protein glycosylation.</text>
</comment>
<keyword evidence="17" id="KW-1185">Reference proteome</keyword>